<dbReference type="Gene3D" id="3.90.1150.10">
    <property type="entry name" value="Aspartate Aminotransferase, domain 1"/>
    <property type="match status" value="1"/>
</dbReference>
<evidence type="ECO:0000259" key="2">
    <source>
        <dbReference type="Pfam" id="PF00266"/>
    </source>
</evidence>
<dbReference type="InterPro" id="IPR015422">
    <property type="entry name" value="PyrdxlP-dep_Trfase_small"/>
</dbReference>
<evidence type="ECO:0000313" key="4">
    <source>
        <dbReference type="Proteomes" id="UP000278149"/>
    </source>
</evidence>
<dbReference type="Proteomes" id="UP000278149">
    <property type="component" value="Unassembled WGS sequence"/>
</dbReference>
<keyword evidence="3" id="KW-0032">Aminotransferase</keyword>
<dbReference type="Pfam" id="PF00266">
    <property type="entry name" value="Aminotran_5"/>
    <property type="match status" value="1"/>
</dbReference>
<sequence>MDELLAKLRSYPGFPNIFIFISATAPDPIKINFSQPAFKGLTLREDLLQEFPSLERYIYLNTASIGLVPRRTIEAIRDFSERAMREGSAYLDEDMEEGIFEELRRASSRLMKCDEDDVAIFSSVTEAINSLAWALRGGGKIISTSLEFPSLIYPWIRVGKEKNWSLELLKSDLLVDEDELLKRITEGVRAVCLSHVEFLTGQRLNLREIAERAHEVGSLLIVDGIQAAGCIPIDVKSLDVDFYVFGGYKWLLGPMGAAAAYIREELSDELEPGIVGWRSVEDMWSLDASSMRYSRGARKFEYGTSSYDSKVGLAKSIEYLLEIGIESIHERDMRVSERLMERIREIEGIKIVTPQNRGPIVTIEADRPYDLLKMMERGGRKLIASVRRGLIRFSIHLYNDYEDVEEASDRLAEAVKSLS</sequence>
<dbReference type="AlphaFoldDB" id="A0A429G110"/>
<dbReference type="PANTHER" id="PTHR43586:SF8">
    <property type="entry name" value="CYSTEINE DESULFURASE 1, CHLOROPLASTIC"/>
    <property type="match status" value="1"/>
</dbReference>
<name>A0A429G110_9CREN</name>
<gene>
    <name evidence="3" type="ORF">D9Q81_08190</name>
</gene>
<feature type="domain" description="Aminotransferase class V" evidence="2">
    <location>
        <begin position="58"/>
        <end position="405"/>
    </location>
</feature>
<dbReference type="InterPro" id="IPR000192">
    <property type="entry name" value="Aminotrans_V_dom"/>
</dbReference>
<dbReference type="SUPFAM" id="SSF53383">
    <property type="entry name" value="PLP-dependent transferases"/>
    <property type="match status" value="1"/>
</dbReference>
<dbReference type="GO" id="GO:0008483">
    <property type="term" value="F:transaminase activity"/>
    <property type="evidence" value="ECO:0007669"/>
    <property type="project" value="UniProtKB-KW"/>
</dbReference>
<reference evidence="3 4" key="1">
    <citation type="submission" date="2018-10" db="EMBL/GenBank/DDBJ databases">
        <title>Co-occurring genomic capacity for anaerobic methane metabolism and dissimilatory sulfite reduction discovered in the Korarchaeota.</title>
        <authorList>
            <person name="Mckay L.J."/>
            <person name="Dlakic M."/>
            <person name="Fields M.W."/>
            <person name="Delmont T.O."/>
            <person name="Eren A.M."/>
            <person name="Jay Z.J."/>
            <person name="Klingelsmith K.B."/>
            <person name="Rusch D.B."/>
            <person name="Inskeep W.P."/>
        </authorList>
    </citation>
    <scope>NUCLEOTIDE SEQUENCE [LARGE SCALE GENOMIC DNA]</scope>
    <source>
        <strain evidence="3 4">WS</strain>
    </source>
</reference>
<proteinExistence type="predicted"/>
<dbReference type="EMBL" id="RCOR01000043">
    <property type="protein sequence ID" value="RSN67448.1"/>
    <property type="molecule type" value="Genomic_DNA"/>
</dbReference>
<evidence type="ECO:0000313" key="3">
    <source>
        <dbReference type="EMBL" id="RSN67448.1"/>
    </source>
</evidence>
<accession>A0A429G110</accession>
<keyword evidence="3" id="KW-0808">Transferase</keyword>
<keyword evidence="1" id="KW-0663">Pyridoxal phosphate</keyword>
<comment type="caution">
    <text evidence="3">The sequence shown here is derived from an EMBL/GenBank/DDBJ whole genome shotgun (WGS) entry which is preliminary data.</text>
</comment>
<dbReference type="PANTHER" id="PTHR43586">
    <property type="entry name" value="CYSTEINE DESULFURASE"/>
    <property type="match status" value="1"/>
</dbReference>
<dbReference type="InterPro" id="IPR015421">
    <property type="entry name" value="PyrdxlP-dep_Trfase_major"/>
</dbReference>
<protein>
    <submittedName>
        <fullName evidence="3">Aminotransferase class V-fold PLP-dependent enzyme</fullName>
    </submittedName>
</protein>
<evidence type="ECO:0000256" key="1">
    <source>
        <dbReference type="ARBA" id="ARBA00022898"/>
    </source>
</evidence>
<organism evidence="3 4">
    <name type="scientific">Candidatus Korarchaeum cryptofilum</name>
    <dbReference type="NCBI Taxonomy" id="498846"/>
    <lineage>
        <taxon>Archaea</taxon>
        <taxon>Thermoproteota</taxon>
        <taxon>Candidatus Korarchaeia</taxon>
        <taxon>Candidatus Korarchaeales</taxon>
        <taxon>Candidatus Korarchaeaceae</taxon>
        <taxon>Candidatus Korarchaeum</taxon>
    </lineage>
</organism>
<dbReference type="Gene3D" id="3.40.640.10">
    <property type="entry name" value="Type I PLP-dependent aspartate aminotransferase-like (Major domain)"/>
    <property type="match status" value="1"/>
</dbReference>
<dbReference type="InterPro" id="IPR015424">
    <property type="entry name" value="PyrdxlP-dep_Trfase"/>
</dbReference>